<dbReference type="NCBIfam" id="NF041552">
    <property type="entry name" value="TF_PrdR"/>
    <property type="match status" value="1"/>
</dbReference>
<evidence type="ECO:0000313" key="10">
    <source>
        <dbReference type="Proteomes" id="UP000242520"/>
    </source>
</evidence>
<evidence type="ECO:0000256" key="4">
    <source>
        <dbReference type="ARBA" id="ARBA00023163"/>
    </source>
</evidence>
<dbReference type="Gene3D" id="1.10.8.60">
    <property type="match status" value="1"/>
</dbReference>
<evidence type="ECO:0000256" key="5">
    <source>
        <dbReference type="PROSITE-ProRule" id="PRU00703"/>
    </source>
</evidence>
<dbReference type="InterPro" id="IPR025943">
    <property type="entry name" value="Sigma_54_int_dom_ATP-bd_2"/>
</dbReference>
<dbReference type="AlphaFoldDB" id="A0A1M5PJD0"/>
<feature type="domain" description="CBS" evidence="8">
    <location>
        <begin position="78"/>
        <end position="133"/>
    </location>
</feature>
<dbReference type="GO" id="GO:0005524">
    <property type="term" value="F:ATP binding"/>
    <property type="evidence" value="ECO:0007669"/>
    <property type="project" value="UniProtKB-KW"/>
</dbReference>
<feature type="domain" description="PAS" evidence="7">
    <location>
        <begin position="137"/>
        <end position="185"/>
    </location>
</feature>
<dbReference type="InterPro" id="IPR002078">
    <property type="entry name" value="Sigma_54_int"/>
</dbReference>
<dbReference type="SMART" id="SM00116">
    <property type="entry name" value="CBS"/>
    <property type="match status" value="2"/>
</dbReference>
<dbReference type="InterPro" id="IPR003593">
    <property type="entry name" value="AAA+_ATPase"/>
</dbReference>
<dbReference type="SMART" id="SM00382">
    <property type="entry name" value="AAA"/>
    <property type="match status" value="1"/>
</dbReference>
<dbReference type="InterPro" id="IPR048106">
    <property type="entry name" value="PrdR-like"/>
</dbReference>
<dbReference type="Pfam" id="PF00158">
    <property type="entry name" value="Sigma54_activat"/>
    <property type="match status" value="1"/>
</dbReference>
<dbReference type="STRING" id="1123350.SAMN02744040_00528"/>
<dbReference type="InterPro" id="IPR000644">
    <property type="entry name" value="CBS_dom"/>
</dbReference>
<feature type="domain" description="CBS" evidence="8">
    <location>
        <begin position="14"/>
        <end position="70"/>
    </location>
</feature>
<evidence type="ECO:0000256" key="2">
    <source>
        <dbReference type="ARBA" id="ARBA00022840"/>
    </source>
</evidence>
<evidence type="ECO:0000259" key="8">
    <source>
        <dbReference type="PROSITE" id="PS51371"/>
    </source>
</evidence>
<dbReference type="Gene3D" id="3.40.50.300">
    <property type="entry name" value="P-loop containing nucleotide triphosphate hydrolases"/>
    <property type="match status" value="1"/>
</dbReference>
<evidence type="ECO:0000256" key="1">
    <source>
        <dbReference type="ARBA" id="ARBA00022741"/>
    </source>
</evidence>
<proteinExistence type="predicted"/>
<dbReference type="Pfam" id="PF02954">
    <property type="entry name" value="HTH_8"/>
    <property type="match status" value="1"/>
</dbReference>
<gene>
    <name evidence="9" type="ORF">SAMN02744040_00528</name>
</gene>
<evidence type="ECO:0000259" key="7">
    <source>
        <dbReference type="PROSITE" id="PS50112"/>
    </source>
</evidence>
<dbReference type="NCBIfam" id="TIGR00229">
    <property type="entry name" value="sensory_box"/>
    <property type="match status" value="1"/>
</dbReference>
<evidence type="ECO:0000256" key="3">
    <source>
        <dbReference type="ARBA" id="ARBA00023015"/>
    </source>
</evidence>
<keyword evidence="3" id="KW-0805">Transcription regulation</keyword>
<dbReference type="Pfam" id="PF00571">
    <property type="entry name" value="CBS"/>
    <property type="match status" value="2"/>
</dbReference>
<dbReference type="InterPro" id="IPR027417">
    <property type="entry name" value="P-loop_NTPase"/>
</dbReference>
<dbReference type="SUPFAM" id="SSF55785">
    <property type="entry name" value="PYP-like sensor domain (PAS domain)"/>
    <property type="match status" value="1"/>
</dbReference>
<dbReference type="EMBL" id="FQXH01000006">
    <property type="protein sequence ID" value="SHH01884.1"/>
    <property type="molecule type" value="Genomic_DNA"/>
</dbReference>
<evidence type="ECO:0000313" key="9">
    <source>
        <dbReference type="EMBL" id="SHH01884.1"/>
    </source>
</evidence>
<dbReference type="InterPro" id="IPR058031">
    <property type="entry name" value="AAA_lid_NorR"/>
</dbReference>
<dbReference type="CDD" id="cd02205">
    <property type="entry name" value="CBS_pair_SF"/>
    <property type="match status" value="1"/>
</dbReference>
<dbReference type="InterPro" id="IPR002197">
    <property type="entry name" value="HTH_Fis"/>
</dbReference>
<dbReference type="OrthoDB" id="9803970at2"/>
<dbReference type="Pfam" id="PF25601">
    <property type="entry name" value="AAA_lid_14"/>
    <property type="match status" value="1"/>
</dbReference>
<dbReference type="SUPFAM" id="SSF54631">
    <property type="entry name" value="CBS-domain pair"/>
    <property type="match status" value="1"/>
</dbReference>
<keyword evidence="5" id="KW-0129">CBS domain</keyword>
<evidence type="ECO:0000259" key="6">
    <source>
        <dbReference type="PROSITE" id="PS50045"/>
    </source>
</evidence>
<dbReference type="SMART" id="SM00091">
    <property type="entry name" value="PAS"/>
    <property type="match status" value="1"/>
</dbReference>
<dbReference type="SUPFAM" id="SSF46689">
    <property type="entry name" value="Homeodomain-like"/>
    <property type="match status" value="1"/>
</dbReference>
<dbReference type="CDD" id="cd00130">
    <property type="entry name" value="PAS"/>
    <property type="match status" value="1"/>
</dbReference>
<dbReference type="InterPro" id="IPR000014">
    <property type="entry name" value="PAS"/>
</dbReference>
<dbReference type="PANTHER" id="PTHR32071:SF57">
    <property type="entry name" value="C4-DICARBOXYLATE TRANSPORT TRANSCRIPTIONAL REGULATORY PROTEIN DCTD"/>
    <property type="match status" value="1"/>
</dbReference>
<dbReference type="PROSITE" id="PS50112">
    <property type="entry name" value="PAS"/>
    <property type="match status" value="1"/>
</dbReference>
<dbReference type="InterPro" id="IPR009057">
    <property type="entry name" value="Homeodomain-like_sf"/>
</dbReference>
<feature type="domain" description="Sigma-54 factor interaction" evidence="6">
    <location>
        <begin position="272"/>
        <end position="501"/>
    </location>
</feature>
<dbReference type="GO" id="GO:0043565">
    <property type="term" value="F:sequence-specific DNA binding"/>
    <property type="evidence" value="ECO:0007669"/>
    <property type="project" value="InterPro"/>
</dbReference>
<keyword evidence="2" id="KW-0067">ATP-binding</keyword>
<dbReference type="CDD" id="cd00009">
    <property type="entry name" value="AAA"/>
    <property type="match status" value="1"/>
</dbReference>
<dbReference type="SUPFAM" id="SSF52540">
    <property type="entry name" value="P-loop containing nucleoside triphosphate hydrolases"/>
    <property type="match status" value="1"/>
</dbReference>
<protein>
    <submittedName>
        <fullName evidence="9">PAS domain S-box-containing protein</fullName>
    </submittedName>
</protein>
<dbReference type="InterPro" id="IPR025662">
    <property type="entry name" value="Sigma_54_int_dom_ATP-bd_1"/>
</dbReference>
<dbReference type="Proteomes" id="UP000242520">
    <property type="component" value="Unassembled WGS sequence"/>
</dbReference>
<dbReference type="PROSITE" id="PS00676">
    <property type="entry name" value="SIGMA54_INTERACT_2"/>
    <property type="match status" value="1"/>
</dbReference>
<dbReference type="PROSITE" id="PS50045">
    <property type="entry name" value="SIGMA54_INTERACT_4"/>
    <property type="match status" value="1"/>
</dbReference>
<keyword evidence="4" id="KW-0804">Transcription</keyword>
<dbReference type="InterPro" id="IPR035965">
    <property type="entry name" value="PAS-like_dom_sf"/>
</dbReference>
<dbReference type="InterPro" id="IPR013656">
    <property type="entry name" value="PAS_4"/>
</dbReference>
<dbReference type="PROSITE" id="PS51371">
    <property type="entry name" value="CBS"/>
    <property type="match status" value="2"/>
</dbReference>
<dbReference type="InterPro" id="IPR046342">
    <property type="entry name" value="CBS_dom_sf"/>
</dbReference>
<organism evidence="9 10">
    <name type="scientific">Tepidibacter thalassicus DSM 15285</name>
    <dbReference type="NCBI Taxonomy" id="1123350"/>
    <lineage>
        <taxon>Bacteria</taxon>
        <taxon>Bacillati</taxon>
        <taxon>Bacillota</taxon>
        <taxon>Clostridia</taxon>
        <taxon>Peptostreptococcales</taxon>
        <taxon>Peptostreptococcaceae</taxon>
        <taxon>Tepidibacter</taxon>
    </lineage>
</organism>
<dbReference type="Gene3D" id="1.10.10.60">
    <property type="entry name" value="Homeodomain-like"/>
    <property type="match status" value="1"/>
</dbReference>
<dbReference type="Pfam" id="PF08448">
    <property type="entry name" value="PAS_4"/>
    <property type="match status" value="1"/>
</dbReference>
<dbReference type="Gene3D" id="3.10.580.10">
    <property type="entry name" value="CBS-domain"/>
    <property type="match status" value="1"/>
</dbReference>
<dbReference type="PROSITE" id="PS00675">
    <property type="entry name" value="SIGMA54_INTERACT_1"/>
    <property type="match status" value="1"/>
</dbReference>
<dbReference type="PRINTS" id="PR01590">
    <property type="entry name" value="HTHFIS"/>
</dbReference>
<keyword evidence="10" id="KW-1185">Reference proteome</keyword>
<dbReference type="GO" id="GO:0006355">
    <property type="term" value="P:regulation of DNA-templated transcription"/>
    <property type="evidence" value="ECO:0007669"/>
    <property type="project" value="InterPro"/>
</dbReference>
<dbReference type="PANTHER" id="PTHR32071">
    <property type="entry name" value="TRANSCRIPTIONAL REGULATORY PROTEIN"/>
    <property type="match status" value="1"/>
</dbReference>
<name>A0A1M5PJD0_9FIRM</name>
<accession>A0A1M5PJD0</accession>
<sequence length="580" mass="66778">MFLIPKTVLVKDVMSKNFIMVYEEEKFKLCLEEMLKNNLTDIFVIDKNKKIKGLLSLTDISRIKIKKLNEYLPIKNFMTKKIITVTKNINLLECRNIMIKNKIARLPVVENEMLIGVIREEQIRDYFYMKMEELGMKLNHIINNIHEAVCVVDKEGYVVIWNKNSEKLYRVKGSDIIGKKLKDFFPKAILLKVLENKKAISDVYHSPPRKDTDVVVSAHPIFIDGEFVGAVSTDRDITQVKKLSYQLEKANSTLKFLESEFKKFSSSNFGNIIGRSEKLIKTIEIARQVAKTNASILILGESGTGKEVFARAIHEYSQREGLFVPVNCSAIPSELFESEFFGYEAGAFTGASKKGKIGIFELAHNGTVFLDEIADLPMHMQAKLLRVLQEKEIRRVGGEKTININVRVISATNKNLVEMIEKEQFRDDLYYRLNVVELSLPPLRERQGDIVILINYFLRELCDQNGKQIPQIESEVIDILQNYEWKGNIRELKNTIEHLIVLCKENIITKDIIPNYILEKVRKRVKKDEYPMDLNEAVSKVEVEIIKKALEISGGNKAKAAKILNIPRSTLYYKMDIYKI</sequence>
<dbReference type="FunFam" id="3.40.50.300:FF:000006">
    <property type="entry name" value="DNA-binding transcriptional regulator NtrC"/>
    <property type="match status" value="1"/>
</dbReference>
<keyword evidence="1" id="KW-0547">Nucleotide-binding</keyword>
<reference evidence="10" key="1">
    <citation type="submission" date="2016-11" db="EMBL/GenBank/DDBJ databases">
        <authorList>
            <person name="Varghese N."/>
            <person name="Submissions S."/>
        </authorList>
    </citation>
    <scope>NUCLEOTIDE SEQUENCE [LARGE SCALE GENOMIC DNA]</scope>
    <source>
        <strain evidence="10">DSM 15285</strain>
    </source>
</reference>
<dbReference type="Gene3D" id="3.30.450.20">
    <property type="entry name" value="PAS domain"/>
    <property type="match status" value="1"/>
</dbReference>